<dbReference type="CDD" id="cd00616">
    <property type="entry name" value="AHBA_syn"/>
    <property type="match status" value="1"/>
</dbReference>
<dbReference type="Gene3D" id="3.90.1150.10">
    <property type="entry name" value="Aspartate Aminotransferase, domain 1"/>
    <property type="match status" value="1"/>
</dbReference>
<dbReference type="InterPro" id="IPR015424">
    <property type="entry name" value="PyrdxlP-dep_Trfase"/>
</dbReference>
<evidence type="ECO:0000256" key="1">
    <source>
        <dbReference type="ARBA" id="ARBA00037999"/>
    </source>
</evidence>
<reference evidence="4" key="1">
    <citation type="journal article" date="2019" name="Int. J. Syst. Evol. Microbiol.">
        <title>The Global Catalogue of Microorganisms (GCM) 10K type strain sequencing project: providing services to taxonomists for standard genome sequencing and annotation.</title>
        <authorList>
            <consortium name="The Broad Institute Genomics Platform"/>
            <consortium name="The Broad Institute Genome Sequencing Center for Infectious Disease"/>
            <person name="Wu L."/>
            <person name="Ma J."/>
        </authorList>
    </citation>
    <scope>NUCLEOTIDE SEQUENCE [LARGE SCALE GENOMIC DNA]</scope>
    <source>
        <strain evidence="4">CGMCC 1.15103</strain>
    </source>
</reference>
<gene>
    <name evidence="3" type="ORF">GCM10011400_13450</name>
</gene>
<dbReference type="PANTHER" id="PTHR30244:SF34">
    <property type="entry name" value="DTDP-4-AMINO-4,6-DIDEOXYGALACTOSE TRANSAMINASE"/>
    <property type="match status" value="1"/>
</dbReference>
<keyword evidence="4" id="KW-1185">Reference proteome</keyword>
<dbReference type="InterPro" id="IPR015422">
    <property type="entry name" value="PyrdxlP-dep_Trfase_small"/>
</dbReference>
<name>A0ABQ1LQG8_9BURK</name>
<protein>
    <submittedName>
        <fullName evidence="3">LPS biosynthesis-like protein</fullName>
    </submittedName>
</protein>
<organism evidence="3 4">
    <name type="scientific">Paraburkholderia caffeinilytica</name>
    <dbReference type="NCBI Taxonomy" id="1761016"/>
    <lineage>
        <taxon>Bacteria</taxon>
        <taxon>Pseudomonadati</taxon>
        <taxon>Pseudomonadota</taxon>
        <taxon>Betaproteobacteria</taxon>
        <taxon>Burkholderiales</taxon>
        <taxon>Burkholderiaceae</taxon>
        <taxon>Paraburkholderia</taxon>
    </lineage>
</organism>
<comment type="caution">
    <text evidence="3">The sequence shown here is derived from an EMBL/GenBank/DDBJ whole genome shotgun (WGS) entry which is preliminary data.</text>
</comment>
<accession>A0ABQ1LQG8</accession>
<evidence type="ECO:0000313" key="4">
    <source>
        <dbReference type="Proteomes" id="UP000602004"/>
    </source>
</evidence>
<dbReference type="PIRSF" id="PIRSF000390">
    <property type="entry name" value="PLP_StrS"/>
    <property type="match status" value="1"/>
</dbReference>
<comment type="similarity">
    <text evidence="1 2">Belongs to the DegT/DnrJ/EryC1 family.</text>
</comment>
<dbReference type="InterPro" id="IPR000653">
    <property type="entry name" value="DegT/StrS_aminotransferase"/>
</dbReference>
<proteinExistence type="inferred from homology"/>
<dbReference type="SUPFAM" id="SSF53383">
    <property type="entry name" value="PLP-dependent transferases"/>
    <property type="match status" value="1"/>
</dbReference>
<dbReference type="InterPro" id="IPR015421">
    <property type="entry name" value="PyrdxlP-dep_Trfase_major"/>
</dbReference>
<dbReference type="PANTHER" id="PTHR30244">
    <property type="entry name" value="TRANSAMINASE"/>
    <property type="match status" value="1"/>
</dbReference>
<dbReference type="EMBL" id="BMHL01000002">
    <property type="protein sequence ID" value="GGC28138.1"/>
    <property type="molecule type" value="Genomic_DNA"/>
</dbReference>
<evidence type="ECO:0000313" key="3">
    <source>
        <dbReference type="EMBL" id="GGC28138.1"/>
    </source>
</evidence>
<dbReference type="Proteomes" id="UP000602004">
    <property type="component" value="Unassembled WGS sequence"/>
</dbReference>
<dbReference type="Gene3D" id="3.40.640.10">
    <property type="entry name" value="Type I PLP-dependent aspartate aminotransferase-like (Major domain)"/>
    <property type="match status" value="1"/>
</dbReference>
<evidence type="ECO:0000256" key="2">
    <source>
        <dbReference type="RuleBase" id="RU004508"/>
    </source>
</evidence>
<dbReference type="Pfam" id="PF01041">
    <property type="entry name" value="DegT_DnrJ_EryC1"/>
    <property type="match status" value="1"/>
</dbReference>
<keyword evidence="2" id="KW-0663">Pyridoxal phosphate</keyword>
<sequence length="401" mass="44034">MIYFAPFGLRPFQSSEAFMSQSTVPFLPFVKPEIDEETIQGVADVLRSGWITTGPQNQKFEAALSEFCGGRPVRTFNSGTATLEIGLRIAGVGEGDEVITTPASWVATSNVVYEVGATPVFVDIDPVTRNIDLNLLEKAITPRTRAIIPVYLSGLPVDMGRLYEIARAHKLRVIEDAAQAFGSTWKGERIGKIGDMVSFSFHANKNLTSIEGGALVLNNEEEAILAQKYRLQGITRTGFDGMDCDVLGGKYNLTDVAARVGLGQLPHLERFLAQRKKLVRAYFAGLEGGAAVKLGIGLPFADFENSNWHMFQITLPLEKLSIDRAGFMGQLKERGIGSGVHYPAIHLFSLYRSKGFKEGMFPHAERFGATTVTLPLFTLMNEGDVERVCRAVNEICEQYGK</sequence>